<evidence type="ECO:0000256" key="6">
    <source>
        <dbReference type="ARBA" id="ARBA00023136"/>
    </source>
</evidence>
<evidence type="ECO:0000256" key="1">
    <source>
        <dbReference type="ARBA" id="ARBA00004370"/>
    </source>
</evidence>
<dbReference type="PANTHER" id="PTHR31376">
    <property type="entry name" value="OS09G0467300 PROTEIN-RELATED"/>
    <property type="match status" value="1"/>
</dbReference>
<proteinExistence type="inferred from homology"/>
<evidence type="ECO:0000256" key="5">
    <source>
        <dbReference type="ARBA" id="ARBA00022989"/>
    </source>
</evidence>
<dbReference type="InterPro" id="IPR030182">
    <property type="entry name" value="PUP_plant"/>
</dbReference>
<organism evidence="9 10">
    <name type="scientific">Salix suchowensis</name>
    <dbReference type="NCBI Taxonomy" id="1278906"/>
    <lineage>
        <taxon>Eukaryota</taxon>
        <taxon>Viridiplantae</taxon>
        <taxon>Streptophyta</taxon>
        <taxon>Embryophyta</taxon>
        <taxon>Tracheophyta</taxon>
        <taxon>Spermatophyta</taxon>
        <taxon>Magnoliopsida</taxon>
        <taxon>eudicotyledons</taxon>
        <taxon>Gunneridae</taxon>
        <taxon>Pentapetalae</taxon>
        <taxon>rosids</taxon>
        <taxon>fabids</taxon>
        <taxon>Malpighiales</taxon>
        <taxon>Salicaceae</taxon>
        <taxon>Saliceae</taxon>
        <taxon>Salix</taxon>
    </lineage>
</organism>
<reference evidence="9" key="2">
    <citation type="journal article" date="2023" name="Int. J. Mol. Sci.">
        <title>De Novo Assembly and Annotation of 11 Diverse Shrub Willow (Salix) Genomes Reveals Novel Gene Organization in Sex-Linked Regions.</title>
        <authorList>
            <person name="Hyden B."/>
            <person name="Feng K."/>
            <person name="Yates T.B."/>
            <person name="Jawdy S."/>
            <person name="Cereghino C."/>
            <person name="Smart L.B."/>
            <person name="Muchero W."/>
        </authorList>
    </citation>
    <scope>NUCLEOTIDE SEQUENCE</scope>
    <source>
        <tissue evidence="9">Shoot tip</tissue>
    </source>
</reference>
<evidence type="ECO:0000256" key="2">
    <source>
        <dbReference type="ARBA" id="ARBA00006213"/>
    </source>
</evidence>
<accession>A0ABQ8ZJE5</accession>
<evidence type="ECO:0000256" key="3">
    <source>
        <dbReference type="ARBA" id="ARBA00022448"/>
    </source>
</evidence>
<dbReference type="PANTHER" id="PTHR31376:SF17">
    <property type="entry name" value="PURINE PERMEASE 21-RELATED"/>
    <property type="match status" value="1"/>
</dbReference>
<sequence length="120" mass="13705">MLYHITIYAFQSERKQLQLRTGKESKEASQPEHENETNQPEIARKRSTAKWWLLMAVYSLLLLAGQSVAVLLGRLYFEKGGSSKWMGALVQPAGFPILLPFLLITAKKSCHKKLRNKLSF</sequence>
<keyword evidence="5 8" id="KW-1133">Transmembrane helix</keyword>
<comment type="subcellular location">
    <subcellularLocation>
        <location evidence="1">Membrane</location>
    </subcellularLocation>
</comment>
<protein>
    <submittedName>
        <fullName evidence="9">Uncharacterized protein</fullName>
    </submittedName>
</protein>
<feature type="transmembrane region" description="Helical" evidence="8">
    <location>
        <begin position="51"/>
        <end position="73"/>
    </location>
</feature>
<keyword evidence="4 8" id="KW-0812">Transmembrane</keyword>
<keyword evidence="6 8" id="KW-0472">Membrane</keyword>
<feature type="region of interest" description="Disordered" evidence="7">
    <location>
        <begin position="18"/>
        <end position="42"/>
    </location>
</feature>
<gene>
    <name evidence="9" type="ORF">OIU77_016122</name>
</gene>
<evidence type="ECO:0000313" key="9">
    <source>
        <dbReference type="EMBL" id="KAJ6301951.1"/>
    </source>
</evidence>
<evidence type="ECO:0000256" key="7">
    <source>
        <dbReference type="SAM" id="MobiDB-lite"/>
    </source>
</evidence>
<comment type="caution">
    <text evidence="9">The sequence shown here is derived from an EMBL/GenBank/DDBJ whole genome shotgun (WGS) entry which is preliminary data.</text>
</comment>
<evidence type="ECO:0000256" key="4">
    <source>
        <dbReference type="ARBA" id="ARBA00022692"/>
    </source>
</evidence>
<keyword evidence="3" id="KW-0813">Transport</keyword>
<reference evidence="9" key="1">
    <citation type="submission" date="2022-10" db="EMBL/GenBank/DDBJ databases">
        <authorList>
            <person name="Hyden B.L."/>
            <person name="Feng K."/>
            <person name="Yates T."/>
            <person name="Jawdy S."/>
            <person name="Smart L.B."/>
            <person name="Muchero W."/>
        </authorList>
    </citation>
    <scope>NUCLEOTIDE SEQUENCE</scope>
    <source>
        <tissue evidence="9">Shoot tip</tissue>
    </source>
</reference>
<dbReference type="Proteomes" id="UP001141253">
    <property type="component" value="Chromosome 16"/>
</dbReference>
<feature type="compositionally biased region" description="Basic and acidic residues" evidence="7">
    <location>
        <begin position="18"/>
        <end position="36"/>
    </location>
</feature>
<keyword evidence="10" id="KW-1185">Reference proteome</keyword>
<evidence type="ECO:0000313" key="10">
    <source>
        <dbReference type="Proteomes" id="UP001141253"/>
    </source>
</evidence>
<dbReference type="Pfam" id="PF16913">
    <property type="entry name" value="PUNUT"/>
    <property type="match status" value="1"/>
</dbReference>
<comment type="similarity">
    <text evidence="2">Belongs to the purine permeases (TC 2.A.7.14) family.</text>
</comment>
<evidence type="ECO:0000256" key="8">
    <source>
        <dbReference type="SAM" id="Phobius"/>
    </source>
</evidence>
<name>A0ABQ8ZJE5_9ROSI</name>
<dbReference type="EMBL" id="JAPFFI010000027">
    <property type="protein sequence ID" value="KAJ6301951.1"/>
    <property type="molecule type" value="Genomic_DNA"/>
</dbReference>
<feature type="transmembrane region" description="Helical" evidence="8">
    <location>
        <begin position="85"/>
        <end position="106"/>
    </location>
</feature>